<organism evidence="1 2">
    <name type="scientific">Cirrhinus mrigala</name>
    <name type="common">Mrigala</name>
    <dbReference type="NCBI Taxonomy" id="683832"/>
    <lineage>
        <taxon>Eukaryota</taxon>
        <taxon>Metazoa</taxon>
        <taxon>Chordata</taxon>
        <taxon>Craniata</taxon>
        <taxon>Vertebrata</taxon>
        <taxon>Euteleostomi</taxon>
        <taxon>Actinopterygii</taxon>
        <taxon>Neopterygii</taxon>
        <taxon>Teleostei</taxon>
        <taxon>Ostariophysi</taxon>
        <taxon>Cypriniformes</taxon>
        <taxon>Cyprinidae</taxon>
        <taxon>Labeoninae</taxon>
        <taxon>Labeonini</taxon>
        <taxon>Cirrhinus</taxon>
    </lineage>
</organism>
<sequence length="75" mass="8878">MDEKGWRSIPEEVSHWHTCAIKLEDSIWSMDGALDTKLKVMDMLETWEWFRKSPDWIKSKYVLGLLSLCDTPLLH</sequence>
<dbReference type="Proteomes" id="UP001529510">
    <property type="component" value="Unassembled WGS sequence"/>
</dbReference>
<gene>
    <name evidence="1" type="ORF">M9458_024591</name>
</gene>
<accession>A0ABD0PYN4</accession>
<evidence type="ECO:0000313" key="1">
    <source>
        <dbReference type="EMBL" id="KAL0179149.1"/>
    </source>
</evidence>
<evidence type="ECO:0000313" key="2">
    <source>
        <dbReference type="Proteomes" id="UP001529510"/>
    </source>
</evidence>
<name>A0ABD0PYN4_CIRMR</name>
<reference evidence="1 2" key="1">
    <citation type="submission" date="2024-05" db="EMBL/GenBank/DDBJ databases">
        <title>Genome sequencing and assembly of Indian major carp, Cirrhinus mrigala (Hamilton, 1822).</title>
        <authorList>
            <person name="Mohindra V."/>
            <person name="Chowdhury L.M."/>
            <person name="Lal K."/>
            <person name="Jena J.K."/>
        </authorList>
    </citation>
    <scope>NUCLEOTIDE SEQUENCE [LARGE SCALE GENOMIC DNA]</scope>
    <source>
        <strain evidence="1">CM1030</strain>
        <tissue evidence="1">Blood</tissue>
    </source>
</reference>
<keyword evidence="2" id="KW-1185">Reference proteome</keyword>
<dbReference type="EMBL" id="JAMKFB020000012">
    <property type="protein sequence ID" value="KAL0179149.1"/>
    <property type="molecule type" value="Genomic_DNA"/>
</dbReference>
<protein>
    <submittedName>
        <fullName evidence="1">Uncharacterized protein</fullName>
    </submittedName>
</protein>
<dbReference type="AlphaFoldDB" id="A0ABD0PYN4"/>
<proteinExistence type="predicted"/>
<feature type="non-terminal residue" evidence="1">
    <location>
        <position position="75"/>
    </location>
</feature>
<comment type="caution">
    <text evidence="1">The sequence shown here is derived from an EMBL/GenBank/DDBJ whole genome shotgun (WGS) entry which is preliminary data.</text>
</comment>